<proteinExistence type="predicted"/>
<dbReference type="InterPro" id="IPR003889">
    <property type="entry name" value="FYrich_C"/>
</dbReference>
<feature type="region of interest" description="Disordered" evidence="3">
    <location>
        <begin position="668"/>
        <end position="687"/>
    </location>
</feature>
<comment type="caution">
    <text evidence="4">The sequence shown here is derived from an EMBL/GenBank/DDBJ whole genome shotgun (WGS) entry which is preliminary data.</text>
</comment>
<comment type="subcellular location">
    <subcellularLocation>
        <location evidence="1">Nucleus</location>
    </subcellularLocation>
</comment>
<feature type="region of interest" description="Disordered" evidence="3">
    <location>
        <begin position="35"/>
        <end position="64"/>
    </location>
</feature>
<protein>
    <submittedName>
        <fullName evidence="4">Uncharacterized protein</fullName>
    </submittedName>
</protein>
<organism evidence="4 5">
    <name type="scientific">Nelumbo nucifera</name>
    <name type="common">Sacred lotus</name>
    <dbReference type="NCBI Taxonomy" id="4432"/>
    <lineage>
        <taxon>Eukaryota</taxon>
        <taxon>Viridiplantae</taxon>
        <taxon>Streptophyta</taxon>
        <taxon>Embryophyta</taxon>
        <taxon>Tracheophyta</taxon>
        <taxon>Spermatophyta</taxon>
        <taxon>Magnoliopsida</taxon>
        <taxon>Proteales</taxon>
        <taxon>Nelumbonaceae</taxon>
        <taxon>Nelumbo</taxon>
    </lineage>
</organism>
<keyword evidence="5" id="KW-1185">Reference proteome</keyword>
<evidence type="ECO:0000256" key="2">
    <source>
        <dbReference type="ARBA" id="ARBA00023242"/>
    </source>
</evidence>
<dbReference type="GO" id="GO:0005634">
    <property type="term" value="C:nucleus"/>
    <property type="evidence" value="ECO:0007669"/>
    <property type="project" value="UniProtKB-SubCell"/>
</dbReference>
<dbReference type="InterPro" id="IPR003888">
    <property type="entry name" value="FYrich_N"/>
</dbReference>
<dbReference type="EMBL" id="DUZY01000003">
    <property type="protein sequence ID" value="DAD30971.1"/>
    <property type="molecule type" value="Genomic_DNA"/>
</dbReference>
<dbReference type="GO" id="GO:0140993">
    <property type="term" value="F:histone modifying activity"/>
    <property type="evidence" value="ECO:0007669"/>
    <property type="project" value="UniProtKB-ARBA"/>
</dbReference>
<feature type="compositionally biased region" description="Polar residues" evidence="3">
    <location>
        <begin position="673"/>
        <end position="684"/>
    </location>
</feature>
<dbReference type="AlphaFoldDB" id="A0A822YHM5"/>
<feature type="compositionally biased region" description="Low complexity" evidence="3">
    <location>
        <begin position="36"/>
        <end position="47"/>
    </location>
</feature>
<evidence type="ECO:0000313" key="4">
    <source>
        <dbReference type="EMBL" id="DAD30971.1"/>
    </source>
</evidence>
<gene>
    <name evidence="4" type="ORF">HUJ06_009822</name>
</gene>
<dbReference type="PROSITE" id="PS51543">
    <property type="entry name" value="FYRC"/>
    <property type="match status" value="1"/>
</dbReference>
<dbReference type="Proteomes" id="UP000607653">
    <property type="component" value="Unassembled WGS sequence"/>
</dbReference>
<evidence type="ECO:0000256" key="3">
    <source>
        <dbReference type="SAM" id="MobiDB-lite"/>
    </source>
</evidence>
<feature type="region of interest" description="Disordered" evidence="3">
    <location>
        <begin position="188"/>
        <end position="207"/>
    </location>
</feature>
<keyword evidence="2" id="KW-0539">Nucleus</keyword>
<evidence type="ECO:0000256" key="1">
    <source>
        <dbReference type="ARBA" id="ARBA00004123"/>
    </source>
</evidence>
<evidence type="ECO:0000313" key="5">
    <source>
        <dbReference type="Proteomes" id="UP000607653"/>
    </source>
</evidence>
<dbReference type="Gene3D" id="3.30.160.360">
    <property type="match status" value="1"/>
</dbReference>
<sequence length="857" mass="95308">MHIQVENSLTGIPSSALATYSNLWHASNGFDLPKESGMMTGTMNSSSKEVTHHGLSTPRSSEETDLSSKLKGKLWSYNNVTLRLPSQNIREMFLQSLREFILHKKGVLEEGWHVEFKQCMGKCDAFAVYCAPDGKKFESMLDVACHLGLVSNISSMEVEDRSDGFASVPKGLNLRRKKELARLSGLNSFTGNQEPSRNGCGREPSSDNEVVKISACDLGSNMRITEPEAEGDCGNRSQQPRFQDGLPIQYEDFFVLSLGDIDARPSYHDTSQIWPVGYSSCWHDKITGSIFMCDVLDGGTFGPIFRVRRCPCSTSTIPNGSTILLSPSLGRSDAKEKIENDTSATFGMDCDDDNIQLILSDPCAPGEYVFFPYFGDTSSESCDFQTLNGLPSQSNCLLERSERLFSKHLQLGDEIGQFVVEGRSSSSVWGMVSQTLIDACHEIYNKKGRLYFFCNHDLDGVCSSHLDVEDSKSRYNLGPLEKFCSLLGPVDIPSVIQNENEFETSWRSLSKWLNQDRFGLDMEFVQEIIEKLPGVHACSQYEFLDKRNYLSTPPTVGSGCLLAKRKGHVQGFEEGLDGLFRQYKRPRKQGMVDSGMDHHHPRGKLLSSRLPAELIGDVLQVYELLWRFYDILGLREPLSFHELEEELINPWFDNSNFLEKLEKETQETRDLSLHTSGNTLSPSTKPDCMVPGENAHAFIKMETESMKEAAQARLASRTYNRCTGVALTKAHSALLKVLVGGLQSRVAALIDPSFDAGESKPRRGRKKDTDSSVLVKKTKIDMLPINELTWPELARRYILVVLSMDGNLDSAEISIREGGKVFRCLHGDGGVLCGSLTGVAGMEADALLPIKEDLLDG</sequence>
<dbReference type="PANTHER" id="PTHR47162:SF10">
    <property type="entry name" value="METHYL-CPG-BINDING DOMAIN-CONTAINING PROTEIN 9 ISOFORM X1"/>
    <property type="match status" value="1"/>
</dbReference>
<accession>A0A822YHM5</accession>
<dbReference type="PROSITE" id="PS51542">
    <property type="entry name" value="FYRN"/>
    <property type="match status" value="1"/>
</dbReference>
<name>A0A822YHM5_NELNU</name>
<dbReference type="PANTHER" id="PTHR47162">
    <property type="entry name" value="OS02G0192300 PROTEIN"/>
    <property type="match status" value="1"/>
</dbReference>
<reference evidence="4 5" key="1">
    <citation type="journal article" date="2020" name="Mol. Biol. Evol.">
        <title>Distinct Expression and Methylation Patterns for Genes with Different Fates following a Single Whole-Genome Duplication in Flowering Plants.</title>
        <authorList>
            <person name="Shi T."/>
            <person name="Rahmani R.S."/>
            <person name="Gugger P.F."/>
            <person name="Wang M."/>
            <person name="Li H."/>
            <person name="Zhang Y."/>
            <person name="Li Z."/>
            <person name="Wang Q."/>
            <person name="Van de Peer Y."/>
            <person name="Marchal K."/>
            <person name="Chen J."/>
        </authorList>
    </citation>
    <scope>NUCLEOTIDE SEQUENCE [LARGE SCALE GENOMIC DNA]</scope>
    <source>
        <tissue evidence="4">Leaf</tissue>
    </source>
</reference>